<dbReference type="Gene3D" id="3.30.40.10">
    <property type="entry name" value="Zinc/RING finger domain, C3HC4 (zinc finger)"/>
    <property type="match status" value="1"/>
</dbReference>
<dbReference type="PROSITE" id="PS00518">
    <property type="entry name" value="ZF_RING_1"/>
    <property type="match status" value="1"/>
</dbReference>
<evidence type="ECO:0000256" key="4">
    <source>
        <dbReference type="PROSITE-ProRule" id="PRU00175"/>
    </source>
</evidence>
<dbReference type="AlphaFoldDB" id="A0AAD7H4I0"/>
<feature type="region of interest" description="Disordered" evidence="5">
    <location>
        <begin position="94"/>
        <end position="117"/>
    </location>
</feature>
<dbReference type="PANTHER" id="PTHR47094:SF1">
    <property type="entry name" value="RING-TYPE E3 UBIQUITIN TRANSFERASE"/>
    <property type="match status" value="1"/>
</dbReference>
<evidence type="ECO:0000256" key="3">
    <source>
        <dbReference type="ARBA" id="ARBA00022833"/>
    </source>
</evidence>
<dbReference type="InterPro" id="IPR018957">
    <property type="entry name" value="Znf_C3HC4_RING-type"/>
</dbReference>
<dbReference type="GO" id="GO:0032183">
    <property type="term" value="F:SUMO binding"/>
    <property type="evidence" value="ECO:0007669"/>
    <property type="project" value="TreeGrafter"/>
</dbReference>
<dbReference type="Proteomes" id="UP001215598">
    <property type="component" value="Unassembled WGS sequence"/>
</dbReference>
<dbReference type="PROSITE" id="PS50089">
    <property type="entry name" value="ZF_RING_2"/>
    <property type="match status" value="1"/>
</dbReference>
<proteinExistence type="predicted"/>
<dbReference type="Pfam" id="PF00097">
    <property type="entry name" value="zf-C3HC4"/>
    <property type="match status" value="1"/>
</dbReference>
<name>A0AAD7H4I0_9AGAR</name>
<dbReference type="InterPro" id="IPR013083">
    <property type="entry name" value="Znf_RING/FYVE/PHD"/>
</dbReference>
<sequence>MSEATAAPGSVVTPSGIKIGVGTTDDPLVLDENGCVVLCGVGAALNNPVLVDDDGRDVVTAADQPPLNPNLSTRSQLGRGVHVLHVYQSSEVRRRPDLNPLGGNAVRPPPPLRPPRWAASTSTRAARVSANAAPIRRVVPAAAPARILRGGNRDRRNPPLEADALYAMNICPDLQPAKWPHYKCGICQYAKSHPVVTSCGHSYCYVCIRLWFERSWKCPHCRETSISTPLRNYDYEAAITQDHPEWNDQSVVTYSWAGLQFPYVPNGA</sequence>
<accession>A0AAD7H4I0</accession>
<evidence type="ECO:0000256" key="1">
    <source>
        <dbReference type="ARBA" id="ARBA00022723"/>
    </source>
</evidence>
<dbReference type="InterPro" id="IPR001841">
    <property type="entry name" value="Znf_RING"/>
</dbReference>
<dbReference type="GO" id="GO:0006511">
    <property type="term" value="P:ubiquitin-dependent protein catabolic process"/>
    <property type="evidence" value="ECO:0007669"/>
    <property type="project" value="TreeGrafter"/>
</dbReference>
<keyword evidence="8" id="KW-1185">Reference proteome</keyword>
<evidence type="ECO:0000313" key="7">
    <source>
        <dbReference type="EMBL" id="KAJ7711713.1"/>
    </source>
</evidence>
<evidence type="ECO:0000313" key="8">
    <source>
        <dbReference type="Proteomes" id="UP001215598"/>
    </source>
</evidence>
<dbReference type="InterPro" id="IPR017907">
    <property type="entry name" value="Znf_RING_CS"/>
</dbReference>
<dbReference type="GO" id="GO:0008270">
    <property type="term" value="F:zinc ion binding"/>
    <property type="evidence" value="ECO:0007669"/>
    <property type="project" value="UniProtKB-KW"/>
</dbReference>
<keyword evidence="2 4" id="KW-0863">Zinc-finger</keyword>
<dbReference type="GO" id="GO:0140082">
    <property type="term" value="F:SUMO-ubiquitin ligase activity"/>
    <property type="evidence" value="ECO:0007669"/>
    <property type="project" value="TreeGrafter"/>
</dbReference>
<dbReference type="GO" id="GO:0061630">
    <property type="term" value="F:ubiquitin protein ligase activity"/>
    <property type="evidence" value="ECO:0007669"/>
    <property type="project" value="InterPro"/>
</dbReference>
<organism evidence="7 8">
    <name type="scientific">Mycena metata</name>
    <dbReference type="NCBI Taxonomy" id="1033252"/>
    <lineage>
        <taxon>Eukaryota</taxon>
        <taxon>Fungi</taxon>
        <taxon>Dikarya</taxon>
        <taxon>Basidiomycota</taxon>
        <taxon>Agaricomycotina</taxon>
        <taxon>Agaricomycetes</taxon>
        <taxon>Agaricomycetidae</taxon>
        <taxon>Agaricales</taxon>
        <taxon>Marasmiineae</taxon>
        <taxon>Mycenaceae</taxon>
        <taxon>Mycena</taxon>
    </lineage>
</organism>
<dbReference type="SUPFAM" id="SSF57850">
    <property type="entry name" value="RING/U-box"/>
    <property type="match status" value="1"/>
</dbReference>
<keyword evidence="3" id="KW-0862">Zinc</keyword>
<gene>
    <name evidence="7" type="ORF">B0H16DRAFT_1744926</name>
</gene>
<dbReference type="PANTHER" id="PTHR47094">
    <property type="entry name" value="ELFLESS, ISOFORM B"/>
    <property type="match status" value="1"/>
</dbReference>
<dbReference type="SMART" id="SM00184">
    <property type="entry name" value="RING"/>
    <property type="match status" value="1"/>
</dbReference>
<evidence type="ECO:0000259" key="6">
    <source>
        <dbReference type="PROSITE" id="PS50089"/>
    </source>
</evidence>
<dbReference type="InterPro" id="IPR049627">
    <property type="entry name" value="SLX8"/>
</dbReference>
<protein>
    <recommendedName>
        <fullName evidence="6">RING-type domain-containing protein</fullName>
    </recommendedName>
</protein>
<dbReference type="EMBL" id="JARKIB010000388">
    <property type="protein sequence ID" value="KAJ7711713.1"/>
    <property type="molecule type" value="Genomic_DNA"/>
</dbReference>
<evidence type="ECO:0000256" key="5">
    <source>
        <dbReference type="SAM" id="MobiDB-lite"/>
    </source>
</evidence>
<evidence type="ECO:0000256" key="2">
    <source>
        <dbReference type="ARBA" id="ARBA00022771"/>
    </source>
</evidence>
<keyword evidence="1" id="KW-0479">Metal-binding</keyword>
<feature type="domain" description="RING-type" evidence="6">
    <location>
        <begin position="184"/>
        <end position="222"/>
    </location>
</feature>
<reference evidence="7" key="1">
    <citation type="submission" date="2023-03" db="EMBL/GenBank/DDBJ databases">
        <title>Massive genome expansion in bonnet fungi (Mycena s.s.) driven by repeated elements and novel gene families across ecological guilds.</title>
        <authorList>
            <consortium name="Lawrence Berkeley National Laboratory"/>
            <person name="Harder C.B."/>
            <person name="Miyauchi S."/>
            <person name="Viragh M."/>
            <person name="Kuo A."/>
            <person name="Thoen E."/>
            <person name="Andreopoulos B."/>
            <person name="Lu D."/>
            <person name="Skrede I."/>
            <person name="Drula E."/>
            <person name="Henrissat B."/>
            <person name="Morin E."/>
            <person name="Kohler A."/>
            <person name="Barry K."/>
            <person name="LaButti K."/>
            <person name="Morin E."/>
            <person name="Salamov A."/>
            <person name="Lipzen A."/>
            <person name="Mereny Z."/>
            <person name="Hegedus B."/>
            <person name="Baldrian P."/>
            <person name="Stursova M."/>
            <person name="Weitz H."/>
            <person name="Taylor A."/>
            <person name="Grigoriev I.V."/>
            <person name="Nagy L.G."/>
            <person name="Martin F."/>
            <person name="Kauserud H."/>
        </authorList>
    </citation>
    <scope>NUCLEOTIDE SEQUENCE</scope>
    <source>
        <strain evidence="7">CBHHK182m</strain>
    </source>
</reference>
<comment type="caution">
    <text evidence="7">The sequence shown here is derived from an EMBL/GenBank/DDBJ whole genome shotgun (WGS) entry which is preliminary data.</text>
</comment>
<dbReference type="GO" id="GO:0033768">
    <property type="term" value="C:SUMO-targeted ubiquitin ligase complex"/>
    <property type="evidence" value="ECO:0007669"/>
    <property type="project" value="TreeGrafter"/>
</dbReference>